<dbReference type="RefSeq" id="WP_248193045.1">
    <property type="nucleotide sequence ID" value="NZ_BAABAG010000001.1"/>
</dbReference>
<feature type="compositionally biased region" description="Low complexity" evidence="1">
    <location>
        <begin position="10"/>
        <end position="22"/>
    </location>
</feature>
<gene>
    <name evidence="2" type="ORF">HDA33_000999</name>
</gene>
<dbReference type="Proteomes" id="UP000567246">
    <property type="component" value="Unassembled WGS sequence"/>
</dbReference>
<evidence type="ECO:0000313" key="3">
    <source>
        <dbReference type="Proteomes" id="UP000567246"/>
    </source>
</evidence>
<dbReference type="EMBL" id="JACHMW010000001">
    <property type="protein sequence ID" value="MBB5848435.1"/>
    <property type="molecule type" value="Genomic_DNA"/>
</dbReference>
<sequence>MAASGTCPTPAGGSAAEPAAARRAGDGTGPAAGSGLRAAWASARWWVRQLAGEGKYDAYLAHHRAQHPGVEPMSEREFWRDEYAKQEANPGSRCC</sequence>
<dbReference type="AlphaFoldDB" id="A0A7W9JIB1"/>
<accession>A0A7W9JIB1</accession>
<reference evidence="2 3" key="1">
    <citation type="submission" date="2020-08" db="EMBL/GenBank/DDBJ databases">
        <title>Sequencing the genomes of 1000 actinobacteria strains.</title>
        <authorList>
            <person name="Klenk H.-P."/>
        </authorList>
    </citation>
    <scope>NUCLEOTIDE SEQUENCE [LARGE SCALE GENOMIC DNA]</scope>
    <source>
        <strain evidence="2 3">DSM 17945</strain>
    </source>
</reference>
<keyword evidence="3" id="KW-1185">Reference proteome</keyword>
<organism evidence="2 3">
    <name type="scientific">Micrococcus endophyticus</name>
    <dbReference type="NCBI Taxonomy" id="455343"/>
    <lineage>
        <taxon>Bacteria</taxon>
        <taxon>Bacillati</taxon>
        <taxon>Actinomycetota</taxon>
        <taxon>Actinomycetes</taxon>
        <taxon>Micrococcales</taxon>
        <taxon>Micrococcaceae</taxon>
        <taxon>Micrococcus</taxon>
    </lineage>
</organism>
<feature type="region of interest" description="Disordered" evidence="1">
    <location>
        <begin position="1"/>
        <end position="34"/>
    </location>
</feature>
<comment type="caution">
    <text evidence="2">The sequence shown here is derived from an EMBL/GenBank/DDBJ whole genome shotgun (WGS) entry which is preliminary data.</text>
</comment>
<dbReference type="InterPro" id="IPR007423">
    <property type="entry name" value="Sel_put"/>
</dbReference>
<protein>
    <submittedName>
        <fullName evidence="2">Uncharacterized short protein YbdD (DUF466 family)</fullName>
    </submittedName>
</protein>
<proteinExistence type="predicted"/>
<evidence type="ECO:0000313" key="2">
    <source>
        <dbReference type="EMBL" id="MBB5848435.1"/>
    </source>
</evidence>
<dbReference type="Pfam" id="PF04328">
    <property type="entry name" value="Sel_put"/>
    <property type="match status" value="1"/>
</dbReference>
<evidence type="ECO:0000256" key="1">
    <source>
        <dbReference type="SAM" id="MobiDB-lite"/>
    </source>
</evidence>
<name>A0A7W9JIB1_9MICC</name>